<sequence length="72" mass="8403">MSYRTSLEQKWDFENVLSYAVQEAEERKYVEGKIDGKIEGKKETARKMKTQGVQIEKIAEFTDLSISEIEEL</sequence>
<comment type="caution">
    <text evidence="1">The sequence shown here is derived from an EMBL/GenBank/DDBJ whole genome shotgun (WGS) entry which is preliminary data.</text>
</comment>
<accession>R9GN05</accession>
<keyword evidence="2" id="KW-1185">Reference proteome</keyword>
<dbReference type="EMBL" id="AQPN01000130">
    <property type="protein sequence ID" value="EOR93086.1"/>
    <property type="molecule type" value="Genomic_DNA"/>
</dbReference>
<protein>
    <submittedName>
        <fullName evidence="1">Uncharacterized protein</fullName>
    </submittedName>
</protein>
<dbReference type="RefSeq" id="WP_016196971.1">
    <property type="nucleotide sequence ID" value="NZ_AQPN01000130.1"/>
</dbReference>
<evidence type="ECO:0000313" key="2">
    <source>
        <dbReference type="Proteomes" id="UP000014174"/>
    </source>
</evidence>
<reference evidence="1 2" key="1">
    <citation type="journal article" date="2013" name="Genome Announc.">
        <title>Draft Genome Sequence of Arcticibacter svalbardensis Strain MN12-7T, a Member of the Family Sphingobacteriaceae Isolated from an Arctic Soil Sample.</title>
        <authorList>
            <person name="Shivaji S."/>
            <person name="Ara S."/>
            <person name="Prasad S."/>
            <person name="Manasa B.P."/>
            <person name="Begum Z."/>
            <person name="Singh A."/>
            <person name="Kumar Pinnaka A."/>
        </authorList>
    </citation>
    <scope>NUCLEOTIDE SEQUENCE [LARGE SCALE GENOMIC DNA]</scope>
    <source>
        <strain evidence="1 2">MN12-7</strain>
    </source>
</reference>
<dbReference type="AlphaFoldDB" id="R9GN05"/>
<dbReference type="Proteomes" id="UP000014174">
    <property type="component" value="Unassembled WGS sequence"/>
</dbReference>
<dbReference type="STRING" id="1150600.ADIARSV_3746"/>
<name>R9GN05_9SPHI</name>
<proteinExistence type="predicted"/>
<gene>
    <name evidence="1" type="ORF">ADIARSV_3746</name>
</gene>
<organism evidence="1 2">
    <name type="scientific">Arcticibacter svalbardensis MN12-7</name>
    <dbReference type="NCBI Taxonomy" id="1150600"/>
    <lineage>
        <taxon>Bacteria</taxon>
        <taxon>Pseudomonadati</taxon>
        <taxon>Bacteroidota</taxon>
        <taxon>Sphingobacteriia</taxon>
        <taxon>Sphingobacteriales</taxon>
        <taxon>Sphingobacteriaceae</taxon>
        <taxon>Arcticibacter</taxon>
    </lineage>
</organism>
<evidence type="ECO:0000313" key="1">
    <source>
        <dbReference type="EMBL" id="EOR93086.1"/>
    </source>
</evidence>
<dbReference type="OrthoDB" id="798932at2"/>